<evidence type="ECO:0000256" key="2">
    <source>
        <dbReference type="ARBA" id="ARBA00022500"/>
    </source>
</evidence>
<dbReference type="RefSeq" id="WP_275843895.1">
    <property type="nucleotide sequence ID" value="NZ_CP135996.1"/>
</dbReference>
<evidence type="ECO:0000256" key="5">
    <source>
        <dbReference type="ARBA" id="ARBA00048267"/>
    </source>
</evidence>
<dbReference type="SUPFAM" id="SSF52738">
    <property type="entry name" value="Methylesterase CheB, C-terminal domain"/>
    <property type="match status" value="1"/>
</dbReference>
<evidence type="ECO:0000256" key="6">
    <source>
        <dbReference type="HAMAP-Rule" id="MF_00099"/>
    </source>
</evidence>
<evidence type="ECO:0000313" key="12">
    <source>
        <dbReference type="Proteomes" id="UP001300604"/>
    </source>
</evidence>
<dbReference type="NCBIfam" id="NF001965">
    <property type="entry name" value="PRK00742.1"/>
    <property type="match status" value="1"/>
</dbReference>
<dbReference type="CDD" id="cd17541">
    <property type="entry name" value="REC_CheB-like"/>
    <property type="match status" value="1"/>
</dbReference>
<dbReference type="PANTHER" id="PTHR42872:SF6">
    <property type="entry name" value="PROTEIN-GLUTAMATE METHYLESTERASE_PROTEIN-GLUTAMINE GLUTAMINASE"/>
    <property type="match status" value="1"/>
</dbReference>
<dbReference type="NCBIfam" id="NF009206">
    <property type="entry name" value="PRK12555.1"/>
    <property type="match status" value="1"/>
</dbReference>
<dbReference type="PROSITE" id="PS50110">
    <property type="entry name" value="RESPONSE_REGULATORY"/>
    <property type="match status" value="1"/>
</dbReference>
<dbReference type="InterPro" id="IPR011006">
    <property type="entry name" value="CheY-like_superfamily"/>
</dbReference>
<dbReference type="EMBL" id="CP135996">
    <property type="protein sequence ID" value="WOC31298.1"/>
    <property type="molecule type" value="Genomic_DNA"/>
</dbReference>
<reference evidence="11 12" key="2">
    <citation type="submission" date="2024-06" db="EMBL/GenBank/DDBJ databases">
        <title>Caproicibacterium argilliputei sp. nov, a novel caproic acid producing anaerobic bacterium isolated from pit mud.</title>
        <authorList>
            <person name="Xia S."/>
        </authorList>
    </citation>
    <scope>NUCLEOTIDE SEQUENCE [LARGE SCALE GENOMIC DNA]</scope>
    <source>
        <strain evidence="11 12">ZCY20-5</strain>
    </source>
</reference>
<dbReference type="KEGG" id="carl:PXC00_08675"/>
<keyword evidence="2 6" id="KW-0145">Chemotaxis</keyword>
<comment type="subcellular location">
    <subcellularLocation>
        <location evidence="6">Cytoplasm</location>
    </subcellularLocation>
</comment>
<dbReference type="SMART" id="SM00448">
    <property type="entry name" value="REC"/>
    <property type="match status" value="1"/>
</dbReference>
<evidence type="ECO:0000256" key="4">
    <source>
        <dbReference type="ARBA" id="ARBA00024867"/>
    </source>
</evidence>
<comment type="domain">
    <text evidence="6">Contains a C-terminal catalytic domain, and an N-terminal region which modulates catalytic activity.</text>
</comment>
<feature type="active site" evidence="6 7">
    <location>
        <position position="162"/>
    </location>
</feature>
<dbReference type="HAMAP" id="MF_00099">
    <property type="entry name" value="CheB_chemtxs"/>
    <property type="match status" value="1"/>
</dbReference>
<feature type="active site" evidence="6 7">
    <location>
        <position position="284"/>
    </location>
</feature>
<sequence>MVRVLVVDDSLVFRKQLQMSLSHDSQIEVIATAIDPMDARQKIISLHPDVVTLDVEMPHMNGIDFLKQLIPHYPVPVVVVTSTPTNALDALSAGAVDFVKKPVVKSPADMQKFIHDLAHKIRVASTAKVRKTRPQAAAPSLIQRMSASRPLDQNCLIAIGASTGGTEAILAVVKNLPATTPGIIVVQHMPPVFTNMYAQRLDKICKMSVKEAADNDRVEQGRILIAAGEHHLRLQKDARGYYIRSQTGDRVNGHCPSVDVMFNSVADVAKCHVIGVILTGMGADGANGLVRMRKAGAYTIGQDQASSVVYGMPMEAYKRGGVCKQLPLDQIPDEILYQLNKHCPCSK</sequence>
<dbReference type="PANTHER" id="PTHR42872">
    <property type="entry name" value="PROTEIN-GLUTAMATE METHYLESTERASE/PROTEIN-GLUTAMINE GLUTAMINASE"/>
    <property type="match status" value="1"/>
</dbReference>
<evidence type="ECO:0000256" key="8">
    <source>
        <dbReference type="PROSITE-ProRule" id="PRU00169"/>
    </source>
</evidence>
<comment type="function">
    <text evidence="6">Involved in chemotaxis. Part of a chemotaxis signal transduction system that modulates chemotaxis in response to various stimuli. Catalyzes the demethylation of specific methylglutamate residues introduced into the chemoreceptors (methyl-accepting chemotaxis proteins or MCP) by CheR. Also mediates the irreversible deamidation of specific glutamine residues to glutamic acid.</text>
</comment>
<dbReference type="GO" id="GO:0008984">
    <property type="term" value="F:protein-glutamate methylesterase activity"/>
    <property type="evidence" value="ECO:0007669"/>
    <property type="project" value="UniProtKB-UniRule"/>
</dbReference>
<protein>
    <recommendedName>
        <fullName evidence="6">Protein-glutamate methylesterase/protein-glutamine glutaminase</fullName>
        <ecNumber evidence="6">3.1.1.61</ecNumber>
        <ecNumber evidence="6">3.5.1.44</ecNumber>
    </recommendedName>
</protein>
<evidence type="ECO:0000256" key="3">
    <source>
        <dbReference type="ARBA" id="ARBA00022801"/>
    </source>
</evidence>
<dbReference type="Pfam" id="PF00072">
    <property type="entry name" value="Response_reg"/>
    <property type="match status" value="1"/>
</dbReference>
<dbReference type="AlphaFoldDB" id="A0AA97D941"/>
<dbReference type="InterPro" id="IPR035909">
    <property type="entry name" value="CheB_C"/>
</dbReference>
<dbReference type="PIRSF" id="PIRSF000876">
    <property type="entry name" value="RR_chemtxs_CheB"/>
    <property type="match status" value="1"/>
</dbReference>
<dbReference type="Gene3D" id="3.40.50.180">
    <property type="entry name" value="Methylesterase CheB, C-terminal domain"/>
    <property type="match status" value="1"/>
</dbReference>
<dbReference type="EC" id="3.5.1.44" evidence="6"/>
<dbReference type="GO" id="GO:0050568">
    <property type="term" value="F:protein-glutamine glutaminase activity"/>
    <property type="evidence" value="ECO:0007669"/>
    <property type="project" value="UniProtKB-UniRule"/>
</dbReference>
<name>A0AA97D941_9FIRM</name>
<feature type="modified residue" description="4-aspartylphosphate" evidence="6 8">
    <location>
        <position position="54"/>
    </location>
</feature>
<dbReference type="InterPro" id="IPR008248">
    <property type="entry name" value="CheB-like"/>
</dbReference>
<dbReference type="CDD" id="cd16432">
    <property type="entry name" value="CheB_Rec"/>
    <property type="match status" value="1"/>
</dbReference>
<dbReference type="EC" id="3.1.1.61" evidence="6"/>
<accession>A0AA97D941</accession>
<comment type="catalytic activity">
    <reaction evidence="5 6">
        <text>[protein]-L-glutamate 5-O-methyl ester + H2O = L-glutamyl-[protein] + methanol + H(+)</text>
        <dbReference type="Rhea" id="RHEA:23236"/>
        <dbReference type="Rhea" id="RHEA-COMP:10208"/>
        <dbReference type="Rhea" id="RHEA-COMP:10311"/>
        <dbReference type="ChEBI" id="CHEBI:15377"/>
        <dbReference type="ChEBI" id="CHEBI:15378"/>
        <dbReference type="ChEBI" id="CHEBI:17790"/>
        <dbReference type="ChEBI" id="CHEBI:29973"/>
        <dbReference type="ChEBI" id="CHEBI:82795"/>
        <dbReference type="EC" id="3.1.1.61"/>
    </reaction>
</comment>
<evidence type="ECO:0000259" key="10">
    <source>
        <dbReference type="PROSITE" id="PS50122"/>
    </source>
</evidence>
<evidence type="ECO:0000256" key="7">
    <source>
        <dbReference type="PROSITE-ProRule" id="PRU00050"/>
    </source>
</evidence>
<reference evidence="12" key="3">
    <citation type="submission" date="2024-06" db="EMBL/GenBank/DDBJ databases">
        <authorList>
            <person name="Zeng C."/>
        </authorList>
    </citation>
    <scope>NUCLEOTIDE SEQUENCE [LARGE SCALE GENOMIC DNA]</scope>
    <source>
        <strain evidence="12">ZCY20-5</strain>
    </source>
</reference>
<dbReference type="Gene3D" id="3.40.50.2300">
    <property type="match status" value="1"/>
</dbReference>
<gene>
    <name evidence="6" type="primary">cheB</name>
    <name evidence="11" type="ORF">PXC00_08675</name>
</gene>
<feature type="domain" description="CheB-type methylesterase" evidence="10">
    <location>
        <begin position="150"/>
        <end position="342"/>
    </location>
</feature>
<dbReference type="InterPro" id="IPR001789">
    <property type="entry name" value="Sig_transdc_resp-reg_receiver"/>
</dbReference>
<comment type="catalytic activity">
    <reaction evidence="6">
        <text>L-glutaminyl-[protein] + H2O = L-glutamyl-[protein] + NH4(+)</text>
        <dbReference type="Rhea" id="RHEA:16441"/>
        <dbReference type="Rhea" id="RHEA-COMP:10207"/>
        <dbReference type="Rhea" id="RHEA-COMP:10208"/>
        <dbReference type="ChEBI" id="CHEBI:15377"/>
        <dbReference type="ChEBI" id="CHEBI:28938"/>
        <dbReference type="ChEBI" id="CHEBI:29973"/>
        <dbReference type="ChEBI" id="CHEBI:30011"/>
        <dbReference type="EC" id="3.5.1.44"/>
    </reaction>
</comment>
<evidence type="ECO:0000313" key="11">
    <source>
        <dbReference type="EMBL" id="WOC31298.1"/>
    </source>
</evidence>
<dbReference type="GO" id="GO:0005737">
    <property type="term" value="C:cytoplasm"/>
    <property type="evidence" value="ECO:0007669"/>
    <property type="project" value="UniProtKB-SubCell"/>
</dbReference>
<dbReference type="PROSITE" id="PS50122">
    <property type="entry name" value="CHEB"/>
    <property type="match status" value="1"/>
</dbReference>
<evidence type="ECO:0000256" key="1">
    <source>
        <dbReference type="ARBA" id="ARBA00022490"/>
    </source>
</evidence>
<feature type="domain" description="Response regulatory" evidence="9">
    <location>
        <begin position="3"/>
        <end position="116"/>
    </location>
</feature>
<keyword evidence="3 6" id="KW-0378">Hydrolase</keyword>
<dbReference type="GO" id="GO:0006935">
    <property type="term" value="P:chemotaxis"/>
    <property type="evidence" value="ECO:0007669"/>
    <property type="project" value="UniProtKB-UniRule"/>
</dbReference>
<organism evidence="11 12">
    <name type="scientific">Caproicibacterium argilliputei</name>
    <dbReference type="NCBI Taxonomy" id="3030016"/>
    <lineage>
        <taxon>Bacteria</taxon>
        <taxon>Bacillati</taxon>
        <taxon>Bacillota</taxon>
        <taxon>Clostridia</taxon>
        <taxon>Eubacteriales</taxon>
        <taxon>Oscillospiraceae</taxon>
        <taxon>Caproicibacterium</taxon>
    </lineage>
</organism>
<feature type="active site" evidence="6 7">
    <location>
        <position position="188"/>
    </location>
</feature>
<keyword evidence="1 6" id="KW-0963">Cytoplasm</keyword>
<dbReference type="Proteomes" id="UP001300604">
    <property type="component" value="Chromosome"/>
</dbReference>
<proteinExistence type="inferred from homology"/>
<dbReference type="InterPro" id="IPR000673">
    <property type="entry name" value="Sig_transdc_resp-reg_Me-estase"/>
</dbReference>
<keyword evidence="6 8" id="KW-0597">Phosphoprotein</keyword>
<comment type="similarity">
    <text evidence="6">Belongs to the CheB family.</text>
</comment>
<evidence type="ECO:0000259" key="9">
    <source>
        <dbReference type="PROSITE" id="PS50110"/>
    </source>
</evidence>
<comment type="function">
    <text evidence="4">May play the central regulatory role in sporulation. It may be an element of the effector pathway responsible for the activation of sporulation genes in response to nutritional stress. Spo0A may act in concert with spo0H (a sigma factor) to control the expression of some genes that are critical to the sporulation process.</text>
</comment>
<dbReference type="GO" id="GO:0000156">
    <property type="term" value="F:phosphorelay response regulator activity"/>
    <property type="evidence" value="ECO:0007669"/>
    <property type="project" value="InterPro"/>
</dbReference>
<reference evidence="12" key="1">
    <citation type="submission" date="2024-06" db="EMBL/GenBank/DDBJ databases">
        <title>Caproicibacterium argilliputei sp. nov, a novel caproic acid producing anaerobic bacterium isolated from pit mud.</title>
        <authorList>
            <person name="Zeng C."/>
        </authorList>
    </citation>
    <scope>NUCLEOTIDE SEQUENCE [LARGE SCALE GENOMIC DNA]</scope>
    <source>
        <strain evidence="12">ZCY20-5</strain>
    </source>
</reference>
<keyword evidence="12" id="KW-1185">Reference proteome</keyword>
<comment type="PTM">
    <text evidence="6">Phosphorylated by CheA. Phosphorylation of the N-terminal regulatory domain activates the methylesterase activity.</text>
</comment>
<dbReference type="Pfam" id="PF01339">
    <property type="entry name" value="CheB_methylest"/>
    <property type="match status" value="1"/>
</dbReference>
<dbReference type="SUPFAM" id="SSF52172">
    <property type="entry name" value="CheY-like"/>
    <property type="match status" value="1"/>
</dbReference>